<dbReference type="PROSITE" id="PS50104">
    <property type="entry name" value="TIR"/>
    <property type="match status" value="1"/>
</dbReference>
<evidence type="ECO:0000313" key="2">
    <source>
        <dbReference type="EMBL" id="KAG0566025.1"/>
    </source>
</evidence>
<dbReference type="PANTHER" id="PTHR11017">
    <property type="entry name" value="LEUCINE-RICH REPEAT-CONTAINING PROTEIN"/>
    <property type="match status" value="1"/>
</dbReference>
<dbReference type="AlphaFoldDB" id="A0A8T0H5H4"/>
<evidence type="ECO:0000313" key="3">
    <source>
        <dbReference type="Proteomes" id="UP000822688"/>
    </source>
</evidence>
<name>A0A8T0H5H4_CERPU</name>
<dbReference type="SUPFAM" id="SSF52540">
    <property type="entry name" value="P-loop containing nucleoside triphosphate hydrolases"/>
    <property type="match status" value="1"/>
</dbReference>
<dbReference type="Pfam" id="PF00931">
    <property type="entry name" value="NB-ARC"/>
    <property type="match status" value="1"/>
</dbReference>
<reference evidence="2" key="1">
    <citation type="submission" date="2020-06" db="EMBL/GenBank/DDBJ databases">
        <title>WGS assembly of Ceratodon purpureus strain R40.</title>
        <authorList>
            <person name="Carey S.B."/>
            <person name="Jenkins J."/>
            <person name="Shu S."/>
            <person name="Lovell J.T."/>
            <person name="Sreedasyam A."/>
            <person name="Maumus F."/>
            <person name="Tiley G.P."/>
            <person name="Fernandez-Pozo N."/>
            <person name="Barry K."/>
            <person name="Chen C."/>
            <person name="Wang M."/>
            <person name="Lipzen A."/>
            <person name="Daum C."/>
            <person name="Saski C.A."/>
            <person name="Payton A.C."/>
            <person name="Mcbreen J.C."/>
            <person name="Conrad R.E."/>
            <person name="Kollar L.M."/>
            <person name="Olsson S."/>
            <person name="Huttunen S."/>
            <person name="Landis J.B."/>
            <person name="Wickett N.J."/>
            <person name="Johnson M.G."/>
            <person name="Rensing S.A."/>
            <person name="Grimwood J."/>
            <person name="Schmutz J."/>
            <person name="Mcdaniel S.F."/>
        </authorList>
    </citation>
    <scope>NUCLEOTIDE SEQUENCE</scope>
    <source>
        <strain evidence="2">R40</strain>
    </source>
</reference>
<organism evidence="2 3">
    <name type="scientific">Ceratodon purpureus</name>
    <name type="common">Fire moss</name>
    <name type="synonym">Dicranum purpureum</name>
    <dbReference type="NCBI Taxonomy" id="3225"/>
    <lineage>
        <taxon>Eukaryota</taxon>
        <taxon>Viridiplantae</taxon>
        <taxon>Streptophyta</taxon>
        <taxon>Embryophyta</taxon>
        <taxon>Bryophyta</taxon>
        <taxon>Bryophytina</taxon>
        <taxon>Bryopsida</taxon>
        <taxon>Dicranidae</taxon>
        <taxon>Pseudoditrichales</taxon>
        <taxon>Ditrichaceae</taxon>
        <taxon>Ceratodon</taxon>
    </lineage>
</organism>
<dbReference type="Gene3D" id="3.40.50.300">
    <property type="entry name" value="P-loop containing nucleotide triphosphate hydrolases"/>
    <property type="match status" value="1"/>
</dbReference>
<dbReference type="InterPro" id="IPR035897">
    <property type="entry name" value="Toll_tir_struct_dom_sf"/>
</dbReference>
<dbReference type="PRINTS" id="PR00364">
    <property type="entry name" value="DISEASERSIST"/>
</dbReference>
<accession>A0A8T0H5H4</accession>
<dbReference type="InterPro" id="IPR000157">
    <property type="entry name" value="TIR_dom"/>
</dbReference>
<protein>
    <recommendedName>
        <fullName evidence="1">TIR domain-containing protein</fullName>
    </recommendedName>
</protein>
<dbReference type="InterPro" id="IPR027417">
    <property type="entry name" value="P-loop_NTPase"/>
</dbReference>
<sequence>MASDPGLASSGRGLQGNSLCQNRREHEVFLSHSGMQKPFVHDLFKDFLNVPRFQFNKPFFDVQDASLPKGEKWKDRLIKAARNCKVAVLILTKDYLTSLWPMLELLHFIDAQKTDNPDMKLVPVFYDDLLPSHLSDEVIKDCWKVEWEHLIGTGSSVKLRRISLTVELCQEALRTLKDINGIKARSFESFELLRKDIVSKVLKHLPSGFDPEIDPDVEGGRRLCDMISQLFQEDDGGRQCLGLYGMGGLGKTTMCKALCSYFAPSFNHKVYHLQIGSNDCKISEKNLFERHKELLRKLIGLSEDEINRIQNPRQTLKMHLGQQPVFLAVDDVRHDEDSCREVRAYVNYLCSGSKIIITARSRIIVESVIGPKYCNPIPNLNKEEALSLLLKVAAPERILTSLDGDETKVLQDCLQICFFSLEEGGSRNSSSLETDDESDNLTVPTKVGHYHPLALRAVASYFKDQYSKLGSIVKCGLELRNKKKLLFSSDPTNRIFDILGFGFHEICHLDKQLFIDVALYAPRRRSAGDDDEYIFAWLVHIHVNLSPHNVHLKVGPLFNQISCPIYTLCKSC</sequence>
<dbReference type="EMBL" id="CM026428">
    <property type="protein sequence ID" value="KAG0566025.1"/>
    <property type="molecule type" value="Genomic_DNA"/>
</dbReference>
<dbReference type="InterPro" id="IPR002182">
    <property type="entry name" value="NB-ARC"/>
</dbReference>
<dbReference type="Gene3D" id="3.40.50.10140">
    <property type="entry name" value="Toll/interleukin-1 receptor homology (TIR) domain"/>
    <property type="match status" value="1"/>
</dbReference>
<dbReference type="SUPFAM" id="SSF52200">
    <property type="entry name" value="Toll/Interleukin receptor TIR domain"/>
    <property type="match status" value="1"/>
</dbReference>
<dbReference type="GO" id="GO:0006952">
    <property type="term" value="P:defense response"/>
    <property type="evidence" value="ECO:0007669"/>
    <property type="project" value="InterPro"/>
</dbReference>
<dbReference type="GO" id="GO:0043531">
    <property type="term" value="F:ADP binding"/>
    <property type="evidence" value="ECO:0007669"/>
    <property type="project" value="InterPro"/>
</dbReference>
<dbReference type="InterPro" id="IPR044974">
    <property type="entry name" value="Disease_R_plants"/>
</dbReference>
<dbReference type="SMART" id="SM00255">
    <property type="entry name" value="TIR"/>
    <property type="match status" value="1"/>
</dbReference>
<gene>
    <name evidence="2" type="ORF">KC19_7G032500</name>
</gene>
<feature type="domain" description="TIR" evidence="1">
    <location>
        <begin position="24"/>
        <end position="150"/>
    </location>
</feature>
<evidence type="ECO:0000259" key="1">
    <source>
        <dbReference type="PROSITE" id="PS50104"/>
    </source>
</evidence>
<dbReference type="PANTHER" id="PTHR11017:SF579">
    <property type="entry name" value="TIR DOMAIN-CONTAINING PROTEIN"/>
    <property type="match status" value="1"/>
</dbReference>
<dbReference type="GO" id="GO:0007165">
    <property type="term" value="P:signal transduction"/>
    <property type="evidence" value="ECO:0007669"/>
    <property type="project" value="InterPro"/>
</dbReference>
<comment type="caution">
    <text evidence="2">The sequence shown here is derived from an EMBL/GenBank/DDBJ whole genome shotgun (WGS) entry which is preliminary data.</text>
</comment>
<keyword evidence="3" id="KW-1185">Reference proteome</keyword>
<proteinExistence type="predicted"/>
<dbReference type="Proteomes" id="UP000822688">
    <property type="component" value="Chromosome 7"/>
</dbReference>
<dbReference type="Pfam" id="PF13676">
    <property type="entry name" value="TIR_2"/>
    <property type="match status" value="1"/>
</dbReference>